<keyword evidence="2" id="KW-0436">Ligase</keyword>
<dbReference type="EMBL" id="AWWV01010690">
    <property type="protein sequence ID" value="OMO77813.1"/>
    <property type="molecule type" value="Genomic_DNA"/>
</dbReference>
<reference evidence="7 8" key="1">
    <citation type="submission" date="2013-09" db="EMBL/GenBank/DDBJ databases">
        <title>Corchorus capsularis genome sequencing.</title>
        <authorList>
            <person name="Alam M."/>
            <person name="Haque M.S."/>
            <person name="Islam M.S."/>
            <person name="Emdad E.M."/>
            <person name="Islam M.M."/>
            <person name="Ahmed B."/>
            <person name="Halim A."/>
            <person name="Hossen Q.M.M."/>
            <person name="Hossain M.Z."/>
            <person name="Ahmed R."/>
            <person name="Khan M.M."/>
            <person name="Islam R."/>
            <person name="Rashid M.M."/>
            <person name="Khan S.A."/>
            <person name="Rahman M.S."/>
            <person name="Alam M."/>
        </authorList>
    </citation>
    <scope>NUCLEOTIDE SEQUENCE [LARGE SCALE GENOMIC DNA]</scope>
    <source>
        <strain evidence="8">cv. CVL-1</strain>
        <tissue evidence="7">Whole seedling</tissue>
    </source>
</reference>
<comment type="similarity">
    <text evidence="1">Belongs to the IAA-amido conjugating enzyme family.</text>
</comment>
<dbReference type="GO" id="GO:0005737">
    <property type="term" value="C:cytoplasm"/>
    <property type="evidence" value="ECO:0007669"/>
    <property type="project" value="TreeGrafter"/>
</dbReference>
<dbReference type="InterPro" id="IPR055378">
    <property type="entry name" value="GH3_C"/>
</dbReference>
<dbReference type="FunFam" id="3.60.10.10:FF:000045">
    <property type="entry name" value="Endonuclease/exonuclease/phosphatase family protein"/>
    <property type="match status" value="1"/>
</dbReference>
<evidence type="ECO:0000313" key="7">
    <source>
        <dbReference type="EMBL" id="OMO77813.1"/>
    </source>
</evidence>
<protein>
    <submittedName>
        <fullName evidence="7">GH3 auxin-responsive promoter</fullName>
    </submittedName>
</protein>
<dbReference type="Proteomes" id="UP000188268">
    <property type="component" value="Unassembled WGS sequence"/>
</dbReference>
<feature type="domain" description="Endonuclease/exonuclease/phosphatase" evidence="4">
    <location>
        <begin position="203"/>
        <end position="447"/>
    </location>
</feature>
<evidence type="ECO:0000313" key="8">
    <source>
        <dbReference type="Proteomes" id="UP000188268"/>
    </source>
</evidence>
<dbReference type="PANTHER" id="PTHR31901">
    <property type="entry name" value="GH3 DOMAIN-CONTAINING PROTEIN"/>
    <property type="match status" value="1"/>
</dbReference>
<dbReference type="PANTHER" id="PTHR31901:SF44">
    <property type="entry name" value="INDOLE-3-ACETIC ACID-AMIDO SYNTHETASE GH3.6-RELATED"/>
    <property type="match status" value="1"/>
</dbReference>
<dbReference type="Pfam" id="PF23571">
    <property type="entry name" value="GH3_M"/>
    <property type="match status" value="1"/>
</dbReference>
<evidence type="ECO:0000259" key="6">
    <source>
        <dbReference type="Pfam" id="PF23572"/>
    </source>
</evidence>
<dbReference type="Pfam" id="PF23572">
    <property type="entry name" value="GH3_C"/>
    <property type="match status" value="1"/>
</dbReference>
<dbReference type="Pfam" id="PF03321">
    <property type="entry name" value="GH3"/>
    <property type="match status" value="1"/>
</dbReference>
<dbReference type="InterPro" id="IPR004993">
    <property type="entry name" value="GH3"/>
</dbReference>
<dbReference type="AlphaFoldDB" id="A0A1R3I5G7"/>
<evidence type="ECO:0000256" key="1">
    <source>
        <dbReference type="ARBA" id="ARBA00008068"/>
    </source>
</evidence>
<dbReference type="Gramene" id="OMO77813">
    <property type="protein sequence ID" value="OMO77813"/>
    <property type="gene ID" value="CCACVL1_14812"/>
</dbReference>
<dbReference type="GO" id="GO:0016881">
    <property type="term" value="F:acid-amino acid ligase activity"/>
    <property type="evidence" value="ECO:0007669"/>
    <property type="project" value="TreeGrafter"/>
</dbReference>
<comment type="caution">
    <text evidence="7">The sequence shown here is derived from an EMBL/GenBank/DDBJ whole genome shotgun (WGS) entry which is preliminary data.</text>
</comment>
<dbReference type="SUPFAM" id="SSF56219">
    <property type="entry name" value="DNase I-like"/>
    <property type="match status" value="1"/>
</dbReference>
<dbReference type="InterPro" id="IPR005135">
    <property type="entry name" value="Endo/exonuclease/phosphatase"/>
</dbReference>
<evidence type="ECO:0000259" key="4">
    <source>
        <dbReference type="Pfam" id="PF03372"/>
    </source>
</evidence>
<feature type="domain" description="GH3 middle" evidence="5">
    <location>
        <begin position="839"/>
        <end position="913"/>
    </location>
</feature>
<dbReference type="InterPro" id="IPR055377">
    <property type="entry name" value="GH3_M"/>
</dbReference>
<dbReference type="OrthoDB" id="10004661at2759"/>
<feature type="region of interest" description="Disordered" evidence="3">
    <location>
        <begin position="32"/>
        <end position="57"/>
    </location>
</feature>
<proteinExistence type="inferred from homology"/>
<dbReference type="Pfam" id="PF03372">
    <property type="entry name" value="Exo_endo_phos"/>
    <property type="match status" value="1"/>
</dbReference>
<organism evidence="7 8">
    <name type="scientific">Corchorus capsularis</name>
    <name type="common">Jute</name>
    <dbReference type="NCBI Taxonomy" id="210143"/>
    <lineage>
        <taxon>Eukaryota</taxon>
        <taxon>Viridiplantae</taxon>
        <taxon>Streptophyta</taxon>
        <taxon>Embryophyta</taxon>
        <taxon>Tracheophyta</taxon>
        <taxon>Spermatophyta</taxon>
        <taxon>Magnoliopsida</taxon>
        <taxon>eudicotyledons</taxon>
        <taxon>Gunneridae</taxon>
        <taxon>Pentapetalae</taxon>
        <taxon>rosids</taxon>
        <taxon>malvids</taxon>
        <taxon>Malvales</taxon>
        <taxon>Malvaceae</taxon>
        <taxon>Grewioideae</taxon>
        <taxon>Apeibeae</taxon>
        <taxon>Corchorus</taxon>
    </lineage>
</organism>
<feature type="domain" description="GH3 C-terminal" evidence="6">
    <location>
        <begin position="937"/>
        <end position="1044"/>
    </location>
</feature>
<feature type="region of interest" description="Disordered" evidence="3">
    <location>
        <begin position="120"/>
        <end position="146"/>
    </location>
</feature>
<keyword evidence="8" id="KW-1185">Reference proteome</keyword>
<evidence type="ECO:0000256" key="3">
    <source>
        <dbReference type="SAM" id="MobiDB-lite"/>
    </source>
</evidence>
<gene>
    <name evidence="7" type="ORF">CCACVL1_14812</name>
</gene>
<evidence type="ECO:0000259" key="5">
    <source>
        <dbReference type="Pfam" id="PF23571"/>
    </source>
</evidence>
<name>A0A1R3I5G7_COCAP</name>
<dbReference type="InterPro" id="IPR036691">
    <property type="entry name" value="Endo/exonu/phosph_ase_sf"/>
</dbReference>
<dbReference type="STRING" id="210143.A0A1R3I5G7"/>
<dbReference type="Gene3D" id="3.60.10.10">
    <property type="entry name" value="Endonuclease/exonuclease/phosphatase"/>
    <property type="match status" value="1"/>
</dbReference>
<accession>A0A1R3I5G7</accession>
<sequence>MLRVLNKRIKRLCSRLRWPVHRRSKSKIVIKRFGKSNSKAHSESKDHSIPNGTSKVHQDAQLDGLKSVRPIRIATFNAALFSMAPAMPKGEKSSSFDFENERLSDARGSMDLTLRAKSTNDRPKSILKQSPLHPNTMNDKENLSKQQKFVKSKLRVSINLPDNEISLLRSRQSSFAEHEKEGSSSKNLRGKAPLRSTVSFSTNIANGVDGYESYRSRRTVLEVLRELNADILALQDVKAEEEKGMKPLSDLAAALGMNYVFAESWAPEYGNAVLSKWPIKRWKVQKIFDDTDFRNVLKATIDVPQTGEIDFHCTHLDHLDENWRMKQINAIIQSNDGPHILAGGLNSLEETDYSSERWNDIVKYYEEMGKPTPKVEVMKFLKNKQYIDAKDFAGECEPVVVIAKGQSVQGTCKYGTRVDYIMASPNSGYKFVPGSYSVLSSKGTSDHHIVKVDLIKVNDNVEENVSRKRRQPKQKVVKITNTSPSTYDSLLKQIEESTKDAARYQAETLQSILQHQRGVRYLQRHLSGIDDHNAPIDAESFRRSVPLSSYDDYADYINQLANGVSTENHDHRHLLSVDPLVCFFYSSGTSSMKPKLIPYFDSSLSKAASHTAHQGSGAVLRKFFPPRPEVNKRLAFLYADGITTTKAGFKVMAASSFPLQGSSNVNRSLFMSLTSPKEVIIGSNVEHQMYCHILCGLRNSDSVDSIHAPYALGLIKAFRVLESNWEQLCEDIKIGFPSLEINDVPMRDSVIEVLGGPQPELSSRIRLICEAKDWGGILQKLWPNVRYIRCVTTGSMKQYYSKLKYYAGEVPLLGGDYFSSECCVAINLDIKQAPDMTRFVMLPTAAYFEFIPFDSTKNQVVSEETVDIRGVEVGKMYEVVATTYRGFYRYRLGDIVRVVDFYNTSPLLEFVMRAPKISYEIVTEGDLMAAFESLERNSIMSTTMEIVEFSSFFDFDSSPKRLKIFVEVKDYDMFSQDKALLKECCSVLEDGLGSVYKVQRDKGEIHPLSLSILKCGSFDKLQQEAINNGAPASQYKPPKIIRNRDVVNVLEEYVLASYDQL</sequence>
<evidence type="ECO:0000256" key="2">
    <source>
        <dbReference type="ARBA" id="ARBA00022598"/>
    </source>
</evidence>